<name>A0A941EGM7_9ACTN</name>
<feature type="region of interest" description="Disordered" evidence="1">
    <location>
        <begin position="144"/>
        <end position="227"/>
    </location>
</feature>
<dbReference type="AlphaFoldDB" id="A0A941EGM7"/>
<gene>
    <name evidence="3" type="ORF">KDK95_29085</name>
</gene>
<keyword evidence="2" id="KW-0472">Membrane</keyword>
<keyword evidence="4" id="KW-1185">Reference proteome</keyword>
<evidence type="ECO:0000256" key="1">
    <source>
        <dbReference type="SAM" id="MobiDB-lite"/>
    </source>
</evidence>
<sequence length="227" mass="24383">MISTPEQRNGAGNLWDRFTAPTEPYRRPFRRWRRERPFGAGLSILLAGLEIYWAPHSSVGKMLSMGLPGISSIFIAIFLVVFGITVWFFPTYRVFSGIASILLALLSLVATNLGGFFVGFLLAMFGGAFAVAWAPRTDYTAETRRQRRHRVAAQSADGGAGDEAGTAEFTAAPETAPGAEPVAGYAEAEAEPGAEYAENTQIIEQAARPGPNGPKGPNGTEPTSEQE</sequence>
<feature type="transmembrane region" description="Helical" evidence="2">
    <location>
        <begin position="94"/>
        <end position="110"/>
    </location>
</feature>
<organism evidence="3 4">
    <name type="scientific">Actinospica acidithermotolerans</name>
    <dbReference type="NCBI Taxonomy" id="2828514"/>
    <lineage>
        <taxon>Bacteria</taxon>
        <taxon>Bacillati</taxon>
        <taxon>Actinomycetota</taxon>
        <taxon>Actinomycetes</taxon>
        <taxon>Catenulisporales</taxon>
        <taxon>Actinospicaceae</taxon>
        <taxon>Actinospica</taxon>
    </lineage>
</organism>
<evidence type="ECO:0000313" key="3">
    <source>
        <dbReference type="EMBL" id="MBR7830393.1"/>
    </source>
</evidence>
<protein>
    <submittedName>
        <fullName evidence="3">Uncharacterized protein</fullName>
    </submittedName>
</protein>
<evidence type="ECO:0000313" key="4">
    <source>
        <dbReference type="Proteomes" id="UP000676325"/>
    </source>
</evidence>
<accession>A0A941EGM7</accession>
<proteinExistence type="predicted"/>
<feature type="compositionally biased region" description="Low complexity" evidence="1">
    <location>
        <begin position="152"/>
        <end position="198"/>
    </location>
</feature>
<dbReference type="InterPro" id="IPR046096">
    <property type="entry name" value="DUF6114"/>
</dbReference>
<evidence type="ECO:0000256" key="2">
    <source>
        <dbReference type="SAM" id="Phobius"/>
    </source>
</evidence>
<dbReference type="EMBL" id="JAGSOH010000130">
    <property type="protein sequence ID" value="MBR7830393.1"/>
    <property type="molecule type" value="Genomic_DNA"/>
</dbReference>
<feature type="transmembrane region" description="Helical" evidence="2">
    <location>
        <begin position="67"/>
        <end position="89"/>
    </location>
</feature>
<keyword evidence="2" id="KW-1133">Transmembrane helix</keyword>
<comment type="caution">
    <text evidence="3">The sequence shown here is derived from an EMBL/GenBank/DDBJ whole genome shotgun (WGS) entry which is preliminary data.</text>
</comment>
<feature type="transmembrane region" description="Helical" evidence="2">
    <location>
        <begin position="37"/>
        <end position="55"/>
    </location>
</feature>
<keyword evidence="2" id="KW-0812">Transmembrane</keyword>
<dbReference type="Proteomes" id="UP000676325">
    <property type="component" value="Unassembled WGS sequence"/>
</dbReference>
<feature type="transmembrane region" description="Helical" evidence="2">
    <location>
        <begin position="116"/>
        <end position="135"/>
    </location>
</feature>
<reference evidence="3" key="1">
    <citation type="submission" date="2021-04" db="EMBL/GenBank/DDBJ databases">
        <title>Genome based classification of Actinospica acidithermotolerans sp. nov., an actinobacterium isolated from an Indonesian hot spring.</title>
        <authorList>
            <person name="Kusuma A.B."/>
            <person name="Putra K.E."/>
            <person name="Nafisah S."/>
            <person name="Loh J."/>
            <person name="Nouioui I."/>
            <person name="Goodfellow M."/>
        </authorList>
    </citation>
    <scope>NUCLEOTIDE SEQUENCE</scope>
    <source>
        <strain evidence="3">MGRD01-02</strain>
    </source>
</reference>
<dbReference type="Pfam" id="PF19609">
    <property type="entry name" value="DUF6114"/>
    <property type="match status" value="1"/>
</dbReference>
<dbReference type="RefSeq" id="WP_212521520.1">
    <property type="nucleotide sequence ID" value="NZ_JAGSOH010000130.1"/>
</dbReference>